<dbReference type="Pfam" id="PF00425">
    <property type="entry name" value="Chorismate_bind"/>
    <property type="match status" value="1"/>
</dbReference>
<dbReference type="GO" id="GO:0005737">
    <property type="term" value="C:cytoplasm"/>
    <property type="evidence" value="ECO:0007669"/>
    <property type="project" value="TreeGrafter"/>
</dbReference>
<dbReference type="PRINTS" id="PR00095">
    <property type="entry name" value="ANTSNTHASEI"/>
</dbReference>
<evidence type="ECO:0000256" key="2">
    <source>
        <dbReference type="ARBA" id="ARBA00022679"/>
    </source>
</evidence>
<sequence length="431" mass="48890">MLRVQRTFPINDSGALKAQLLEWAQAFEEIVYLDSNSYSAQHPFEAILAVEAFTALKTDYKNAFEQLDEYQKTTKDWIFGYLSYDLKNDTEKITSTNHDGLAFPDLYFFQPQRLIFLKKDEICFDYLNLVGEEIEEDFLAIKNCSVASYASAEAKEYTVTSKICKEKYLEKVEQFLTHLKRGDIYEANFCQEFYVENVQIDPKKTFQNLNLLSKAPFAAFLKLEEFFLLSGSPERYLKKEGEKIISQPIKGTAARSKNPAKDQALKEALPNDPKERAENIMIVDLVRNDLSKTAAKGSVKVEELCEVYSFKTVHQLISTISSSVKENIAPVEIIKSTFPMGSMTGAPKLSAMQIIEELEESKRGLYSGAVGYFTPNGDFDFNVVIRSVLYNKEKKYCSFSVGGAITAKSIPEKEYEECTLKAAAMHKALKM</sequence>
<dbReference type="AlphaFoldDB" id="A0A507ZQK0"/>
<accession>A0A507ZQK0</accession>
<evidence type="ECO:0000259" key="5">
    <source>
        <dbReference type="Pfam" id="PF04715"/>
    </source>
</evidence>
<reference evidence="6 7" key="1">
    <citation type="submission" date="2019-06" db="EMBL/GenBank/DDBJ databases">
        <title>Flavibacter putida gen. nov., sp. nov., a novel marine bacterium of the family Flavobacteriaceae isolated from coastal seawater.</title>
        <authorList>
            <person name="Feng X."/>
        </authorList>
    </citation>
    <scope>NUCLEOTIDE SEQUENCE [LARGE SCALE GENOMIC DNA]</scope>
    <source>
        <strain evidence="6 7">PLHSN227</strain>
    </source>
</reference>
<feature type="domain" description="Anthranilate synthase component I N-terminal" evidence="5">
    <location>
        <begin position="69"/>
        <end position="116"/>
    </location>
</feature>
<proteinExistence type="predicted"/>
<dbReference type="InterPro" id="IPR005802">
    <property type="entry name" value="ADC_synth_comp_1"/>
</dbReference>
<dbReference type="OrthoDB" id="9803598at2"/>
<dbReference type="InterPro" id="IPR005801">
    <property type="entry name" value="ADC_synthase"/>
</dbReference>
<dbReference type="EC" id="2.6.1.85" evidence="1"/>
<dbReference type="SUPFAM" id="SSF56322">
    <property type="entry name" value="ADC synthase"/>
    <property type="match status" value="1"/>
</dbReference>
<feature type="region of interest" description="Disordered" evidence="3">
    <location>
        <begin position="251"/>
        <end position="270"/>
    </location>
</feature>
<dbReference type="NCBIfam" id="TIGR00553">
    <property type="entry name" value="pabB"/>
    <property type="match status" value="1"/>
</dbReference>
<feature type="domain" description="Chorismate-utilising enzyme C-terminal" evidence="4">
    <location>
        <begin position="165"/>
        <end position="421"/>
    </location>
</feature>
<dbReference type="Proteomes" id="UP000317169">
    <property type="component" value="Unassembled WGS sequence"/>
</dbReference>
<dbReference type="InterPro" id="IPR006805">
    <property type="entry name" value="Anth_synth_I_N"/>
</dbReference>
<name>A0A507ZQK0_9FLAO</name>
<evidence type="ECO:0000256" key="1">
    <source>
        <dbReference type="ARBA" id="ARBA00013139"/>
    </source>
</evidence>
<dbReference type="GO" id="GO:0008153">
    <property type="term" value="P:4-aminobenzoate biosynthetic process"/>
    <property type="evidence" value="ECO:0007669"/>
    <property type="project" value="TreeGrafter"/>
</dbReference>
<keyword evidence="2 6" id="KW-0808">Transferase</keyword>
<evidence type="ECO:0000313" key="7">
    <source>
        <dbReference type="Proteomes" id="UP000317169"/>
    </source>
</evidence>
<dbReference type="InterPro" id="IPR019999">
    <property type="entry name" value="Anth_synth_I-like"/>
</dbReference>
<dbReference type="GO" id="GO:0009396">
    <property type="term" value="P:folic acid-containing compound biosynthetic process"/>
    <property type="evidence" value="ECO:0007669"/>
    <property type="project" value="InterPro"/>
</dbReference>
<gene>
    <name evidence="6" type="primary">pabB</name>
    <name evidence="6" type="ORF">FKR84_02290</name>
</gene>
<dbReference type="InterPro" id="IPR015890">
    <property type="entry name" value="Chorismate_C"/>
</dbReference>
<protein>
    <recommendedName>
        <fullName evidence="1">aminodeoxychorismate synthase</fullName>
        <ecNumber evidence="1">2.6.1.85</ecNumber>
    </recommendedName>
</protein>
<evidence type="ECO:0000313" key="6">
    <source>
        <dbReference type="EMBL" id="TQD40046.1"/>
    </source>
</evidence>
<organism evidence="6 7">
    <name type="scientific">Haloflavibacter putidus</name>
    <dbReference type="NCBI Taxonomy" id="2576776"/>
    <lineage>
        <taxon>Bacteria</taxon>
        <taxon>Pseudomonadati</taxon>
        <taxon>Bacteroidota</taxon>
        <taxon>Flavobacteriia</taxon>
        <taxon>Flavobacteriales</taxon>
        <taxon>Flavobacteriaceae</taxon>
        <taxon>Haloflavibacter</taxon>
    </lineage>
</organism>
<evidence type="ECO:0000259" key="4">
    <source>
        <dbReference type="Pfam" id="PF00425"/>
    </source>
</evidence>
<keyword evidence="7" id="KW-1185">Reference proteome</keyword>
<dbReference type="EMBL" id="VIAR01000002">
    <property type="protein sequence ID" value="TQD40046.1"/>
    <property type="molecule type" value="Genomic_DNA"/>
</dbReference>
<dbReference type="Pfam" id="PF04715">
    <property type="entry name" value="Anth_synt_I_N"/>
    <property type="match status" value="1"/>
</dbReference>
<dbReference type="GO" id="GO:0000162">
    <property type="term" value="P:L-tryptophan biosynthetic process"/>
    <property type="evidence" value="ECO:0007669"/>
    <property type="project" value="TreeGrafter"/>
</dbReference>
<dbReference type="Gene3D" id="3.60.120.10">
    <property type="entry name" value="Anthranilate synthase"/>
    <property type="match status" value="1"/>
</dbReference>
<keyword evidence="6" id="KW-0032">Aminotransferase</keyword>
<dbReference type="PANTHER" id="PTHR11236">
    <property type="entry name" value="AMINOBENZOATE/ANTHRANILATE SYNTHASE"/>
    <property type="match status" value="1"/>
</dbReference>
<comment type="caution">
    <text evidence="6">The sequence shown here is derived from an EMBL/GenBank/DDBJ whole genome shotgun (WGS) entry which is preliminary data.</text>
</comment>
<dbReference type="PANTHER" id="PTHR11236:SF18">
    <property type="entry name" value="AMINODEOXYCHORISMATE SYNTHASE"/>
    <property type="match status" value="1"/>
</dbReference>
<evidence type="ECO:0000256" key="3">
    <source>
        <dbReference type="SAM" id="MobiDB-lite"/>
    </source>
</evidence>
<dbReference type="GO" id="GO:0046820">
    <property type="term" value="F:4-amino-4-deoxychorismate synthase activity"/>
    <property type="evidence" value="ECO:0007669"/>
    <property type="project" value="UniProtKB-EC"/>
</dbReference>